<keyword evidence="4" id="KW-1185">Reference proteome</keyword>
<gene>
    <name evidence="3" type="ORF">SAMN05444373_106314</name>
</gene>
<keyword evidence="2" id="KW-0749">Sporulation</keyword>
<dbReference type="GO" id="GO:0003690">
    <property type="term" value="F:double-stranded DNA binding"/>
    <property type="evidence" value="ECO:0007669"/>
    <property type="project" value="InterPro"/>
</dbReference>
<dbReference type="RefSeq" id="WP_149679580.1">
    <property type="nucleotide sequence ID" value="NZ_DAONMB010000082.1"/>
</dbReference>
<dbReference type="Gene3D" id="6.10.10.80">
    <property type="entry name" value="Small, acid-soluble spore protein, alpha/beta type-like"/>
    <property type="match status" value="1"/>
</dbReference>
<dbReference type="EMBL" id="FQZP01000063">
    <property type="protein sequence ID" value="SHJ51108.1"/>
    <property type="molecule type" value="Genomic_DNA"/>
</dbReference>
<dbReference type="OrthoDB" id="1683773at2"/>
<comment type="function">
    <text evidence="1">SASP are bound to spore DNA. They are double-stranded DNA-binding proteins that cause DNA to change to an a-like conformation. They protect the DNA backbone from chemical and enzymatic cleavage and are thus involved in dormant spore's high resistance to UV light.</text>
</comment>
<protein>
    <submittedName>
        <fullName evidence="3">Small, acid-soluble spore protein, alpha/beta type</fullName>
    </submittedName>
</protein>
<dbReference type="InterPro" id="IPR001448">
    <property type="entry name" value="SASP_alpha/beta-type"/>
</dbReference>
<dbReference type="GO" id="GO:0030435">
    <property type="term" value="P:sporulation resulting in formation of a cellular spore"/>
    <property type="evidence" value="ECO:0007669"/>
    <property type="project" value="UniProtKB-KW"/>
</dbReference>
<evidence type="ECO:0000256" key="2">
    <source>
        <dbReference type="ARBA" id="ARBA00022969"/>
    </source>
</evidence>
<reference evidence="3 4" key="1">
    <citation type="submission" date="2016-11" db="EMBL/GenBank/DDBJ databases">
        <authorList>
            <person name="Varghese N."/>
            <person name="Submissions S."/>
        </authorList>
    </citation>
    <scope>NUCLEOTIDE SEQUENCE [LARGE SCALE GENOMIC DNA]</scope>
    <source>
        <strain evidence="3 4">DSM 19027</strain>
    </source>
</reference>
<evidence type="ECO:0000313" key="4">
    <source>
        <dbReference type="Proteomes" id="UP000324781"/>
    </source>
</evidence>
<dbReference type="Proteomes" id="UP000324781">
    <property type="component" value="Unassembled WGS sequence"/>
</dbReference>
<accession>A0A1M6JWU5</accession>
<evidence type="ECO:0000313" key="3">
    <source>
        <dbReference type="EMBL" id="SHJ51108.1"/>
    </source>
</evidence>
<sequence length="73" mass="8157">MARNSRSRTSFENMKYEIANQLGINLKQGYNGDITSHDAGRIGGNIVKKVFQSYTGNQYPVETNQAQQGNMSK</sequence>
<dbReference type="PANTHER" id="PTHR36107:SF1">
    <property type="entry name" value="SMALL, ACID-SOLUBLE SPORE PROTEIN A"/>
    <property type="match status" value="1"/>
</dbReference>
<proteinExistence type="predicted"/>
<dbReference type="PANTHER" id="PTHR36107">
    <property type="entry name" value="SMALL, ACID-SOLUBLE SPORE PROTEIN A"/>
    <property type="match status" value="1"/>
</dbReference>
<organism evidence="3 4">
    <name type="scientific">Thermoclostridium caenicola</name>
    <dbReference type="NCBI Taxonomy" id="659425"/>
    <lineage>
        <taxon>Bacteria</taxon>
        <taxon>Bacillati</taxon>
        <taxon>Bacillota</taxon>
        <taxon>Clostridia</taxon>
        <taxon>Eubacteriales</taxon>
        <taxon>Oscillospiraceae</taxon>
        <taxon>Thermoclostridium</taxon>
    </lineage>
</organism>
<name>A0A1M6JWU5_9FIRM</name>
<dbReference type="GO" id="GO:0006265">
    <property type="term" value="P:DNA topological change"/>
    <property type="evidence" value="ECO:0007669"/>
    <property type="project" value="InterPro"/>
</dbReference>
<dbReference type="Pfam" id="PF00269">
    <property type="entry name" value="SASP"/>
    <property type="match status" value="1"/>
</dbReference>
<dbReference type="InterPro" id="IPR050847">
    <property type="entry name" value="SASP_DNA-binding"/>
</dbReference>
<dbReference type="InterPro" id="IPR038300">
    <property type="entry name" value="SASP_sf_alpha/beta"/>
</dbReference>
<evidence type="ECO:0000256" key="1">
    <source>
        <dbReference type="ARBA" id="ARBA00003863"/>
    </source>
</evidence>
<dbReference type="AlphaFoldDB" id="A0A1M6JWU5"/>